<name>A0AAD6DRV9_9EURO</name>
<keyword evidence="3" id="KW-1185">Reference proteome</keyword>
<dbReference type="Proteomes" id="UP001216150">
    <property type="component" value="Unassembled WGS sequence"/>
</dbReference>
<protein>
    <submittedName>
        <fullName evidence="2">Uncharacterized protein</fullName>
    </submittedName>
</protein>
<feature type="region of interest" description="Disordered" evidence="1">
    <location>
        <begin position="127"/>
        <end position="178"/>
    </location>
</feature>
<feature type="compositionally biased region" description="Basic and acidic residues" evidence="1">
    <location>
        <begin position="151"/>
        <end position="164"/>
    </location>
</feature>
<reference evidence="2 3" key="1">
    <citation type="journal article" date="2023" name="IMA Fungus">
        <title>Comparative genomic study of the Penicillium genus elucidates a diverse pangenome and 15 lateral gene transfer events.</title>
        <authorList>
            <person name="Petersen C."/>
            <person name="Sorensen T."/>
            <person name="Nielsen M.R."/>
            <person name="Sondergaard T.E."/>
            <person name="Sorensen J.L."/>
            <person name="Fitzpatrick D.A."/>
            <person name="Frisvad J.C."/>
            <person name="Nielsen K.L."/>
        </authorList>
    </citation>
    <scope>NUCLEOTIDE SEQUENCE [LARGE SCALE GENOMIC DNA]</scope>
    <source>
        <strain evidence="2 3">IBT 29057</strain>
    </source>
</reference>
<sequence length="256" mass="29052">MATEFCPMVQWAGSSDEMEMIESQLMTPEELDRQSFMTAGLFMDTPMYTPMDVESWGTPLDWPHQMACKPPNLQPYPQIWYEAGLVSDKRKELEASWNNASNSTNPMEIPFFSQIATERALFMTPPATQMNLPNFSGSPTSDPCDTPEMSHSSRWESDHEDRYSRSPQTASDPHHHSLLSNHDIGGYFTQVWRPDDDESFATLEMPDGTTRRTSNWLPVDSSAGITIGTASRAQYDAFHMEGFHDMKSAFFVNPTR</sequence>
<comment type="caution">
    <text evidence="2">The sequence shown here is derived from an EMBL/GenBank/DDBJ whole genome shotgun (WGS) entry which is preliminary data.</text>
</comment>
<evidence type="ECO:0000313" key="3">
    <source>
        <dbReference type="Proteomes" id="UP001216150"/>
    </source>
</evidence>
<evidence type="ECO:0000256" key="1">
    <source>
        <dbReference type="SAM" id="MobiDB-lite"/>
    </source>
</evidence>
<dbReference type="EMBL" id="JAQJAC010000003">
    <property type="protein sequence ID" value="KAJ5591386.1"/>
    <property type="molecule type" value="Genomic_DNA"/>
</dbReference>
<gene>
    <name evidence="2" type="ORF">N7450_005358</name>
</gene>
<dbReference type="AlphaFoldDB" id="A0AAD6DRV9"/>
<feature type="compositionally biased region" description="Polar residues" evidence="1">
    <location>
        <begin position="127"/>
        <end position="143"/>
    </location>
</feature>
<evidence type="ECO:0000313" key="2">
    <source>
        <dbReference type="EMBL" id="KAJ5591386.1"/>
    </source>
</evidence>
<organism evidence="2 3">
    <name type="scientific">Penicillium hetheringtonii</name>
    <dbReference type="NCBI Taxonomy" id="911720"/>
    <lineage>
        <taxon>Eukaryota</taxon>
        <taxon>Fungi</taxon>
        <taxon>Dikarya</taxon>
        <taxon>Ascomycota</taxon>
        <taxon>Pezizomycotina</taxon>
        <taxon>Eurotiomycetes</taxon>
        <taxon>Eurotiomycetidae</taxon>
        <taxon>Eurotiales</taxon>
        <taxon>Aspergillaceae</taxon>
        <taxon>Penicillium</taxon>
    </lineage>
</organism>
<accession>A0AAD6DRV9</accession>
<proteinExistence type="predicted"/>